<name>A0A1X7ACN3_9RHOB</name>
<evidence type="ECO:0000313" key="8">
    <source>
        <dbReference type="EMBL" id="SLN75972.1"/>
    </source>
</evidence>
<dbReference type="OrthoDB" id="9798374at2"/>
<evidence type="ECO:0000256" key="1">
    <source>
        <dbReference type="ARBA" id="ARBA00004141"/>
    </source>
</evidence>
<comment type="subcellular location">
    <subcellularLocation>
        <location evidence="1">Membrane</location>
        <topology evidence="1">Multi-pass membrane protein</topology>
    </subcellularLocation>
</comment>
<reference evidence="9" key="1">
    <citation type="submission" date="2017-03" db="EMBL/GenBank/DDBJ databases">
        <authorList>
            <person name="Rodrigo-Torres L."/>
            <person name="Arahal R.D."/>
            <person name="Lucena T."/>
        </authorList>
    </citation>
    <scope>NUCLEOTIDE SEQUENCE [LARGE SCALE GENOMIC DNA]</scope>
    <source>
        <strain evidence="9">CECT 8411</strain>
    </source>
</reference>
<evidence type="ECO:0000256" key="4">
    <source>
        <dbReference type="ARBA" id="ARBA00022989"/>
    </source>
</evidence>
<keyword evidence="9" id="KW-1185">Reference proteome</keyword>
<dbReference type="EMBL" id="FWFP01000017">
    <property type="protein sequence ID" value="SLN75972.1"/>
    <property type="molecule type" value="Genomic_DNA"/>
</dbReference>
<feature type="transmembrane region" description="Helical" evidence="6">
    <location>
        <begin position="74"/>
        <end position="93"/>
    </location>
</feature>
<keyword evidence="3 6" id="KW-0812">Transmembrane</keyword>
<protein>
    <submittedName>
        <fullName evidence="8">GtrA-like protein</fullName>
    </submittedName>
</protein>
<comment type="similarity">
    <text evidence="2">Belongs to the GtrA family.</text>
</comment>
<accession>A0A1X7ACN3</accession>
<evidence type="ECO:0000313" key="9">
    <source>
        <dbReference type="Proteomes" id="UP000193778"/>
    </source>
</evidence>
<dbReference type="InterPro" id="IPR007267">
    <property type="entry name" value="GtrA_DPMS_TM"/>
</dbReference>
<feature type="domain" description="GtrA/DPMS transmembrane" evidence="7">
    <location>
        <begin position="12"/>
        <end position="116"/>
    </location>
</feature>
<dbReference type="GO" id="GO:0000271">
    <property type="term" value="P:polysaccharide biosynthetic process"/>
    <property type="evidence" value="ECO:0007669"/>
    <property type="project" value="InterPro"/>
</dbReference>
<dbReference type="Proteomes" id="UP000193778">
    <property type="component" value="Unassembled WGS sequence"/>
</dbReference>
<dbReference type="AlphaFoldDB" id="A0A1X7ACN3"/>
<organism evidence="8 9">
    <name type="scientific">Ruegeria meonggei</name>
    <dbReference type="NCBI Taxonomy" id="1446476"/>
    <lineage>
        <taxon>Bacteria</taxon>
        <taxon>Pseudomonadati</taxon>
        <taxon>Pseudomonadota</taxon>
        <taxon>Alphaproteobacteria</taxon>
        <taxon>Rhodobacterales</taxon>
        <taxon>Roseobacteraceae</taxon>
        <taxon>Ruegeria</taxon>
    </lineage>
</organism>
<keyword evidence="4 6" id="KW-1133">Transmembrane helix</keyword>
<feature type="transmembrane region" description="Helical" evidence="6">
    <location>
        <begin position="99"/>
        <end position="122"/>
    </location>
</feature>
<feature type="transmembrane region" description="Helical" evidence="6">
    <location>
        <begin position="43"/>
        <end position="62"/>
    </location>
</feature>
<keyword evidence="5 6" id="KW-0472">Membrane</keyword>
<dbReference type="PANTHER" id="PTHR38459">
    <property type="entry name" value="PROPHAGE BACTOPRENOL-LINKED GLUCOSE TRANSLOCASE HOMOLOG"/>
    <property type="match status" value="1"/>
</dbReference>
<dbReference type="RefSeq" id="WP_085824744.1">
    <property type="nucleotide sequence ID" value="NZ_FWFP01000017.1"/>
</dbReference>
<sequence length="132" mass="14386">MNGPGKIWEFIRFLAVGVLNTIFGYALYALLLAFGLAPQPALAIAYFGGVIWNYMTHARLVFGTRGISQLHTYVMAYLSLYGVNALGLQVLLSTGLSPFIAQGILVLPAAVLAYILIGRVLTGHFPWSRKAR</sequence>
<feature type="transmembrane region" description="Helical" evidence="6">
    <location>
        <begin position="12"/>
        <end position="37"/>
    </location>
</feature>
<evidence type="ECO:0000259" key="7">
    <source>
        <dbReference type="Pfam" id="PF04138"/>
    </source>
</evidence>
<dbReference type="InterPro" id="IPR051401">
    <property type="entry name" value="GtrA_CellWall_Glycosyl"/>
</dbReference>
<evidence type="ECO:0000256" key="2">
    <source>
        <dbReference type="ARBA" id="ARBA00009399"/>
    </source>
</evidence>
<evidence type="ECO:0000256" key="6">
    <source>
        <dbReference type="SAM" id="Phobius"/>
    </source>
</evidence>
<evidence type="ECO:0000256" key="5">
    <source>
        <dbReference type="ARBA" id="ARBA00023136"/>
    </source>
</evidence>
<dbReference type="Pfam" id="PF04138">
    <property type="entry name" value="GtrA_DPMS_TM"/>
    <property type="match status" value="1"/>
</dbReference>
<dbReference type="PANTHER" id="PTHR38459:SF1">
    <property type="entry name" value="PROPHAGE BACTOPRENOL-LINKED GLUCOSE TRANSLOCASE HOMOLOG"/>
    <property type="match status" value="1"/>
</dbReference>
<dbReference type="GO" id="GO:0005886">
    <property type="term" value="C:plasma membrane"/>
    <property type="evidence" value="ECO:0007669"/>
    <property type="project" value="TreeGrafter"/>
</dbReference>
<proteinExistence type="inferred from homology"/>
<gene>
    <name evidence="8" type="ORF">RUM8411_04305</name>
</gene>
<evidence type="ECO:0000256" key="3">
    <source>
        <dbReference type="ARBA" id="ARBA00022692"/>
    </source>
</evidence>